<evidence type="ECO:0000313" key="2">
    <source>
        <dbReference type="Proteomes" id="UP000309997"/>
    </source>
</evidence>
<dbReference type="Proteomes" id="UP000309997">
    <property type="component" value="Unassembled WGS sequence"/>
</dbReference>
<evidence type="ECO:0000313" key="1">
    <source>
        <dbReference type="EMBL" id="KAL3565437.1"/>
    </source>
</evidence>
<proteinExistence type="predicted"/>
<name>A0ACC4AGY6_POPAL</name>
<reference evidence="1 2" key="1">
    <citation type="journal article" date="2024" name="Plant Biotechnol. J.">
        <title>Genome and CRISPR/Cas9 system of a widespread forest tree (Populus alba) in the world.</title>
        <authorList>
            <person name="Liu Y.J."/>
            <person name="Jiang P.F."/>
            <person name="Han X.M."/>
            <person name="Li X.Y."/>
            <person name="Wang H.M."/>
            <person name="Wang Y.J."/>
            <person name="Wang X.X."/>
            <person name="Zeng Q.Y."/>
        </authorList>
    </citation>
    <scope>NUCLEOTIDE SEQUENCE [LARGE SCALE GENOMIC DNA]</scope>
    <source>
        <strain evidence="2">cv. PAL-ZL1</strain>
    </source>
</reference>
<comment type="caution">
    <text evidence="1">The sequence shown here is derived from an EMBL/GenBank/DDBJ whole genome shotgun (WGS) entry which is preliminary data.</text>
</comment>
<protein>
    <submittedName>
        <fullName evidence="1">Uncharacterized protein</fullName>
    </submittedName>
</protein>
<gene>
    <name evidence="1" type="ORF">D5086_033483</name>
</gene>
<keyword evidence="2" id="KW-1185">Reference proteome</keyword>
<dbReference type="EMBL" id="RCHU02000019">
    <property type="protein sequence ID" value="KAL3565437.1"/>
    <property type="molecule type" value="Genomic_DNA"/>
</dbReference>
<organism evidence="1 2">
    <name type="scientific">Populus alba</name>
    <name type="common">White poplar</name>
    <dbReference type="NCBI Taxonomy" id="43335"/>
    <lineage>
        <taxon>Eukaryota</taxon>
        <taxon>Viridiplantae</taxon>
        <taxon>Streptophyta</taxon>
        <taxon>Embryophyta</taxon>
        <taxon>Tracheophyta</taxon>
        <taxon>Spermatophyta</taxon>
        <taxon>Magnoliopsida</taxon>
        <taxon>eudicotyledons</taxon>
        <taxon>Gunneridae</taxon>
        <taxon>Pentapetalae</taxon>
        <taxon>rosids</taxon>
        <taxon>fabids</taxon>
        <taxon>Malpighiales</taxon>
        <taxon>Salicaceae</taxon>
        <taxon>Saliceae</taxon>
        <taxon>Populus</taxon>
    </lineage>
</organism>
<accession>A0ACC4AGY6</accession>
<sequence length="98" mass="10868">MYYFQVLIISLRDALRSLIPRTQCQSVSPVASETVLAKRGPVDSINCKMLFNTAIAKKGVEGFSDHGSVISRSEPFAEELFLGETKHNISHFHSGDQN</sequence>